<evidence type="ECO:0000256" key="1">
    <source>
        <dbReference type="SAM" id="Phobius"/>
    </source>
</evidence>
<evidence type="ECO:0000313" key="2">
    <source>
        <dbReference type="EMBL" id="MBC3795035.1"/>
    </source>
</evidence>
<name>A0ABR6WEQ4_9BACT</name>
<gene>
    <name evidence="2" type="ORF">FH603_5567</name>
</gene>
<keyword evidence="1" id="KW-0472">Membrane</keyword>
<accession>A0ABR6WEQ4</accession>
<keyword evidence="3" id="KW-1185">Reference proteome</keyword>
<reference evidence="2 3" key="1">
    <citation type="submission" date="2019-06" db="EMBL/GenBank/DDBJ databases">
        <title>Spirosoma utsteinense sp. nov. isolated from Antarctic ice-free soils.</title>
        <authorList>
            <person name="Tahon G."/>
        </authorList>
    </citation>
    <scope>NUCLEOTIDE SEQUENCE [LARGE SCALE GENOMIC DNA]</scope>
    <source>
        <strain evidence="2 3">LMG 31447</strain>
    </source>
</reference>
<keyword evidence="1" id="KW-1133">Transmembrane helix</keyword>
<dbReference type="EMBL" id="VFIA01000074">
    <property type="protein sequence ID" value="MBC3795035.1"/>
    <property type="molecule type" value="Genomic_DNA"/>
</dbReference>
<dbReference type="Proteomes" id="UP000700732">
    <property type="component" value="Unassembled WGS sequence"/>
</dbReference>
<organism evidence="2 3">
    <name type="scientific">Spirosoma utsteinense</name>
    <dbReference type="NCBI Taxonomy" id="2585773"/>
    <lineage>
        <taxon>Bacteria</taxon>
        <taxon>Pseudomonadati</taxon>
        <taxon>Bacteroidota</taxon>
        <taxon>Cytophagia</taxon>
        <taxon>Cytophagales</taxon>
        <taxon>Cytophagaceae</taxon>
        <taxon>Spirosoma</taxon>
    </lineage>
</organism>
<keyword evidence="1" id="KW-0812">Transmembrane</keyword>
<feature type="transmembrane region" description="Helical" evidence="1">
    <location>
        <begin position="40"/>
        <end position="58"/>
    </location>
</feature>
<sequence>MYIGYVSRLLAFFGVQWVSAVVSGFVDESLNIRYLIKQPSEMSYVSLTFTSCLILYFFKFMG</sequence>
<proteinExistence type="predicted"/>
<evidence type="ECO:0000313" key="3">
    <source>
        <dbReference type="Proteomes" id="UP000700732"/>
    </source>
</evidence>
<protein>
    <submittedName>
        <fullName evidence="2">Uncharacterized protein</fullName>
    </submittedName>
</protein>
<comment type="caution">
    <text evidence="2">The sequence shown here is derived from an EMBL/GenBank/DDBJ whole genome shotgun (WGS) entry which is preliminary data.</text>
</comment>